<proteinExistence type="predicted"/>
<sequence>MRALYAYCYFCETQKCSTIAALIRRTLNETCFSPEIIQRKWTKGICEEVRHPWLPGYIFHYTEEPQDHPIYMPGIIRRLGDGELKNEDLAFANMLYEHNGIMGTIYLAEEGQYCTVTDHLWQKMEGKVIKIDRGRKRCCVEFTFDGVRRTVWLGYEMIQPKENDKS</sequence>
<reference evidence="1" key="1">
    <citation type="submission" date="2021-01" db="EMBL/GenBank/DDBJ databases">
        <title>Complete genome sequence of Clostridiales bacterium R-7.</title>
        <authorList>
            <person name="Mahoney-Kurpe S.C."/>
            <person name="Palevich N."/>
            <person name="Koike S."/>
            <person name="Moon C.D."/>
            <person name="Attwood G.T."/>
        </authorList>
    </citation>
    <scope>NUCLEOTIDE SEQUENCE</scope>
    <source>
        <strain evidence="1">R-7</strain>
    </source>
</reference>
<organism evidence="1 2">
    <name type="scientific">Aristaeella hokkaidonensis</name>
    <dbReference type="NCBI Taxonomy" id="3046382"/>
    <lineage>
        <taxon>Bacteria</taxon>
        <taxon>Bacillati</taxon>
        <taxon>Bacillota</taxon>
        <taxon>Clostridia</taxon>
        <taxon>Eubacteriales</taxon>
        <taxon>Aristaeellaceae</taxon>
        <taxon>Aristaeella</taxon>
    </lineage>
</organism>
<dbReference type="Proteomes" id="UP000682782">
    <property type="component" value="Chromosome"/>
</dbReference>
<accession>A0AC61N4W0</accession>
<dbReference type="EMBL" id="CP068393">
    <property type="protein sequence ID" value="QUC68220.1"/>
    <property type="molecule type" value="Genomic_DNA"/>
</dbReference>
<gene>
    <name evidence="1" type="ORF">JYE49_05870</name>
</gene>
<name>A0AC61N4W0_9FIRM</name>
<evidence type="ECO:0000313" key="2">
    <source>
        <dbReference type="Proteomes" id="UP000682782"/>
    </source>
</evidence>
<keyword evidence="2" id="KW-1185">Reference proteome</keyword>
<evidence type="ECO:0000313" key="1">
    <source>
        <dbReference type="EMBL" id="QUC68220.1"/>
    </source>
</evidence>
<protein>
    <submittedName>
        <fullName evidence="1">Uncharacterized protein</fullName>
    </submittedName>
</protein>